<proteinExistence type="predicted"/>
<keyword evidence="1" id="KW-0472">Membrane</keyword>
<accession>A0A9P7KLT5</accession>
<name>A0A9P7KLT5_9AGAR</name>
<keyword evidence="3" id="KW-1185">Reference proteome</keyword>
<evidence type="ECO:0000313" key="3">
    <source>
        <dbReference type="Proteomes" id="UP000717328"/>
    </source>
</evidence>
<feature type="transmembrane region" description="Helical" evidence="1">
    <location>
        <begin position="6"/>
        <end position="26"/>
    </location>
</feature>
<reference evidence="2" key="2">
    <citation type="submission" date="2021-10" db="EMBL/GenBank/DDBJ databases">
        <title>Phylogenomics reveals ancestral predisposition of the termite-cultivated fungus Termitomyces towards a domesticated lifestyle.</title>
        <authorList>
            <person name="Auxier B."/>
            <person name="Grum-Grzhimaylo A."/>
            <person name="Cardenas M.E."/>
            <person name="Lodge J.D."/>
            <person name="Laessoe T."/>
            <person name="Pedersen O."/>
            <person name="Smith M.E."/>
            <person name="Kuyper T.W."/>
            <person name="Franco-Molano E.A."/>
            <person name="Baroni T.J."/>
            <person name="Aanen D.K."/>
        </authorList>
    </citation>
    <scope>NUCLEOTIDE SEQUENCE</scope>
    <source>
        <strain evidence="2">D49</strain>
    </source>
</reference>
<keyword evidence="1" id="KW-0812">Transmembrane</keyword>
<dbReference type="Proteomes" id="UP000717328">
    <property type="component" value="Unassembled WGS sequence"/>
</dbReference>
<evidence type="ECO:0000256" key="1">
    <source>
        <dbReference type="SAM" id="Phobius"/>
    </source>
</evidence>
<protein>
    <submittedName>
        <fullName evidence="2">Uncharacterized protein</fullName>
    </submittedName>
</protein>
<dbReference type="OrthoDB" id="3043139at2759"/>
<dbReference type="AlphaFoldDB" id="A0A9P7KLT5"/>
<evidence type="ECO:0000313" key="2">
    <source>
        <dbReference type="EMBL" id="KAG5651901.1"/>
    </source>
</evidence>
<reference evidence="2" key="1">
    <citation type="submission" date="2021-02" db="EMBL/GenBank/DDBJ databases">
        <authorList>
            <person name="Nieuwenhuis M."/>
            <person name="Van De Peppel L.J.J."/>
        </authorList>
    </citation>
    <scope>NUCLEOTIDE SEQUENCE</scope>
    <source>
        <strain evidence="2">D49</strain>
    </source>
</reference>
<comment type="caution">
    <text evidence="2">The sequence shown here is derived from an EMBL/GenBank/DDBJ whole genome shotgun (WGS) entry which is preliminary data.</text>
</comment>
<organism evidence="2 3">
    <name type="scientific">Sphagnurus paluster</name>
    <dbReference type="NCBI Taxonomy" id="117069"/>
    <lineage>
        <taxon>Eukaryota</taxon>
        <taxon>Fungi</taxon>
        <taxon>Dikarya</taxon>
        <taxon>Basidiomycota</taxon>
        <taxon>Agaricomycotina</taxon>
        <taxon>Agaricomycetes</taxon>
        <taxon>Agaricomycetidae</taxon>
        <taxon>Agaricales</taxon>
        <taxon>Tricholomatineae</taxon>
        <taxon>Lyophyllaceae</taxon>
        <taxon>Sphagnurus</taxon>
    </lineage>
</organism>
<gene>
    <name evidence="2" type="ORF">H0H81_006982</name>
</gene>
<feature type="transmembrane region" description="Helical" evidence="1">
    <location>
        <begin position="95"/>
        <end position="116"/>
    </location>
</feature>
<feature type="transmembrane region" description="Helical" evidence="1">
    <location>
        <begin position="56"/>
        <end position="74"/>
    </location>
</feature>
<sequence>MYPQVASINAFLFACSIAGFSWVLAYNTRRHKATIASAIHLPLPGCPAVHSGLEWVQWVPATAFEGLLFGFALFKTLNTPRVINGQKIRFKLLDLILRDNLLVGVLLICNNLMVVVSDESVYIV</sequence>
<keyword evidence="1" id="KW-1133">Transmembrane helix</keyword>
<dbReference type="EMBL" id="JABCKI010000184">
    <property type="protein sequence ID" value="KAG5651901.1"/>
    <property type="molecule type" value="Genomic_DNA"/>
</dbReference>